<gene>
    <name evidence="1" type="ORF">L9S41_03840</name>
</gene>
<organism evidence="1 2">
    <name type="scientific">Geoalkalibacter halelectricus</name>
    <dbReference type="NCBI Taxonomy" id="2847045"/>
    <lineage>
        <taxon>Bacteria</taxon>
        <taxon>Pseudomonadati</taxon>
        <taxon>Thermodesulfobacteriota</taxon>
        <taxon>Desulfuromonadia</taxon>
        <taxon>Desulfuromonadales</taxon>
        <taxon>Geoalkalibacteraceae</taxon>
        <taxon>Geoalkalibacter</taxon>
    </lineage>
</organism>
<keyword evidence="2" id="KW-1185">Reference proteome</keyword>
<name>A0ABY5ZMZ5_9BACT</name>
<dbReference type="EMBL" id="CP092109">
    <property type="protein sequence ID" value="UWZ80537.1"/>
    <property type="molecule type" value="Genomic_DNA"/>
</dbReference>
<dbReference type="CDD" id="cd04645">
    <property type="entry name" value="LbH_gamma_CA_like"/>
    <property type="match status" value="1"/>
</dbReference>
<protein>
    <submittedName>
        <fullName evidence="1">Gamma carbonic anhydrase family protein</fullName>
    </submittedName>
</protein>
<evidence type="ECO:0000313" key="2">
    <source>
        <dbReference type="Proteomes" id="UP001060414"/>
    </source>
</evidence>
<accession>A0ABY5ZMZ5</accession>
<dbReference type="Gene3D" id="2.160.10.10">
    <property type="entry name" value="Hexapeptide repeat proteins"/>
    <property type="match status" value="1"/>
</dbReference>
<reference evidence="1" key="1">
    <citation type="journal article" date="2022" name="Environ. Microbiol.">
        <title>Geoalkalibacter halelectricus SAP #1 sp. nov. possessing extracellular electron transfer and mineral#reducing capabilities from a haloalkaline environment.</title>
        <authorList>
            <person name="Yadav S."/>
            <person name="Singh R."/>
            <person name="Sundharam S.S."/>
            <person name="Chaudhary S."/>
            <person name="Krishnamurthi S."/>
            <person name="Patil S.A."/>
        </authorList>
    </citation>
    <scope>NUCLEOTIDE SEQUENCE</scope>
    <source>
        <strain evidence="1">SAP-1</strain>
    </source>
</reference>
<dbReference type="InterPro" id="IPR001451">
    <property type="entry name" value="Hexapep"/>
</dbReference>
<proteinExistence type="predicted"/>
<dbReference type="Proteomes" id="UP001060414">
    <property type="component" value="Chromosome"/>
</dbReference>
<dbReference type="PANTHER" id="PTHR13061">
    <property type="entry name" value="DYNACTIN SUBUNIT P25"/>
    <property type="match status" value="1"/>
</dbReference>
<evidence type="ECO:0000313" key="1">
    <source>
        <dbReference type="EMBL" id="UWZ80537.1"/>
    </source>
</evidence>
<dbReference type="PANTHER" id="PTHR13061:SF29">
    <property type="entry name" value="GAMMA CARBONIC ANHYDRASE-LIKE 1, MITOCHONDRIAL-RELATED"/>
    <property type="match status" value="1"/>
</dbReference>
<sequence length="178" mass="19157">MLMPFFEAAPKLDGEVFVEASAKIIGDVHIGNQSSIWFNVVIRGDVNYIRIGERTNIQDGTMIHVTRETHPTVLGDEVTVGHNVTLHGCTIGSRCLIGIGAIILDGAVIGDDCLVAAGSLVSPGTQIPPGHLVLGSPARVKRPLSEAERAHLKISAQNYVGYMQHYFFLLETRSGKKG</sequence>
<dbReference type="RefSeq" id="WP_260748893.1">
    <property type="nucleotide sequence ID" value="NZ_CP092109.1"/>
</dbReference>
<dbReference type="Pfam" id="PF00132">
    <property type="entry name" value="Hexapep"/>
    <property type="match status" value="1"/>
</dbReference>
<dbReference type="SUPFAM" id="SSF51161">
    <property type="entry name" value="Trimeric LpxA-like enzymes"/>
    <property type="match status" value="1"/>
</dbReference>
<dbReference type="InterPro" id="IPR011004">
    <property type="entry name" value="Trimer_LpxA-like_sf"/>
</dbReference>
<dbReference type="InterPro" id="IPR050484">
    <property type="entry name" value="Transf_Hexapept/Carb_Anhydrase"/>
</dbReference>
<dbReference type="InterPro" id="IPR047324">
    <property type="entry name" value="LbH_gamma_CA-like"/>
</dbReference>